<proteinExistence type="predicted"/>
<dbReference type="InterPro" id="IPR010537">
    <property type="entry name" value="Avian_adenovirus_fibre_N"/>
</dbReference>
<evidence type="ECO:0000259" key="1">
    <source>
        <dbReference type="Pfam" id="PF06536"/>
    </source>
</evidence>
<dbReference type="GO" id="GO:0019062">
    <property type="term" value="P:virion attachment to host cell"/>
    <property type="evidence" value="ECO:0007669"/>
    <property type="project" value="InterPro"/>
</dbReference>
<accession>A0A0F9JA00</accession>
<dbReference type="Gene3D" id="2.10.25.20">
    <property type="entry name" value="reovirus attachment protein sigma1, domain 1"/>
    <property type="match status" value="1"/>
</dbReference>
<dbReference type="EMBL" id="LAZR01016869">
    <property type="protein sequence ID" value="KKM02666.1"/>
    <property type="molecule type" value="Genomic_DNA"/>
</dbReference>
<name>A0A0F9JA00_9ZZZZ</name>
<sequence>MGKGSTERGGRTDVRQRRALQRLGQDPFSLLGVEAGDGIVLDSALGTITVDLATDPGLAFSSGDLIVIVGSGLELTATGIEIDLLASGGLAFSSGDLTVDLRDATPALELTANGVGVIVGNGLELTASGVEIDLGTNPGLAFSTGDLTALVGAGLELTASGIEIDLATNPGLAFSSGDLIVTVGAGLELTATGVEIGLATDPGLEFDSGDLRVKIKAAGGITRDADGLSTSGGGSSGFDAVTATAFQNVASVTSSGALWIQQGVIVTVAMRLNIQATNASVKTSVLVTLPVAPATNFSSQPAAFGAGNAQENPDDGVAGVVFSQPSTSKIQFRYWPTVNGVVHLFHIVFSYTVDPP</sequence>
<feature type="domain" description="Avian adenovirus fibre N-terminal" evidence="1">
    <location>
        <begin position="189"/>
        <end position="229"/>
    </location>
</feature>
<protein>
    <recommendedName>
        <fullName evidence="1">Avian adenovirus fibre N-terminal domain-containing protein</fullName>
    </recommendedName>
</protein>
<comment type="caution">
    <text evidence="2">The sequence shown here is derived from an EMBL/GenBank/DDBJ whole genome shotgun (WGS) entry which is preliminary data.</text>
</comment>
<reference evidence="2" key="1">
    <citation type="journal article" date="2015" name="Nature">
        <title>Complex archaea that bridge the gap between prokaryotes and eukaryotes.</title>
        <authorList>
            <person name="Spang A."/>
            <person name="Saw J.H."/>
            <person name="Jorgensen S.L."/>
            <person name="Zaremba-Niedzwiedzka K."/>
            <person name="Martijn J."/>
            <person name="Lind A.E."/>
            <person name="van Eijk R."/>
            <person name="Schleper C."/>
            <person name="Guy L."/>
            <person name="Ettema T.J."/>
        </authorList>
    </citation>
    <scope>NUCLEOTIDE SEQUENCE</scope>
</reference>
<dbReference type="AlphaFoldDB" id="A0A0F9JA00"/>
<organism evidence="2">
    <name type="scientific">marine sediment metagenome</name>
    <dbReference type="NCBI Taxonomy" id="412755"/>
    <lineage>
        <taxon>unclassified sequences</taxon>
        <taxon>metagenomes</taxon>
        <taxon>ecological metagenomes</taxon>
    </lineage>
</organism>
<dbReference type="Pfam" id="PF06536">
    <property type="entry name" value="Av_adeno_fibre"/>
    <property type="match status" value="1"/>
</dbReference>
<gene>
    <name evidence="2" type="ORF">LCGC14_1782150</name>
</gene>
<evidence type="ECO:0000313" key="2">
    <source>
        <dbReference type="EMBL" id="KKM02666.1"/>
    </source>
</evidence>